<keyword evidence="2" id="KW-0732">Signal</keyword>
<feature type="domain" description="Ig-like" evidence="5">
    <location>
        <begin position="142"/>
        <end position="223"/>
    </location>
</feature>
<dbReference type="CDD" id="cd00096">
    <property type="entry name" value="Ig"/>
    <property type="match status" value="1"/>
</dbReference>
<comment type="subcellular location">
    <subcellularLocation>
        <location evidence="1">Membrane</location>
    </subcellularLocation>
</comment>
<dbReference type="PANTHER" id="PTHR12080">
    <property type="entry name" value="SIGNALING LYMPHOCYTIC ACTIVATION MOLECULE"/>
    <property type="match status" value="1"/>
</dbReference>
<proteinExistence type="predicted"/>
<keyword evidence="7" id="KW-1185">Reference proteome</keyword>
<dbReference type="EMBL" id="CAUEEQ010034617">
    <property type="protein sequence ID" value="CAJ0952216.1"/>
    <property type="molecule type" value="Genomic_DNA"/>
</dbReference>
<evidence type="ECO:0000256" key="4">
    <source>
        <dbReference type="ARBA" id="ARBA00023180"/>
    </source>
</evidence>
<dbReference type="Gene3D" id="2.60.40.10">
    <property type="entry name" value="Immunoglobulins"/>
    <property type="match status" value="2"/>
</dbReference>
<evidence type="ECO:0000313" key="7">
    <source>
        <dbReference type="Proteomes" id="UP001176940"/>
    </source>
</evidence>
<dbReference type="InterPro" id="IPR013783">
    <property type="entry name" value="Ig-like_fold"/>
</dbReference>
<evidence type="ECO:0000256" key="2">
    <source>
        <dbReference type="ARBA" id="ARBA00022729"/>
    </source>
</evidence>
<protein>
    <recommendedName>
        <fullName evidence="5">Ig-like domain-containing protein</fullName>
    </recommendedName>
</protein>
<evidence type="ECO:0000256" key="1">
    <source>
        <dbReference type="ARBA" id="ARBA00004370"/>
    </source>
</evidence>
<dbReference type="PROSITE" id="PS50835">
    <property type="entry name" value="IG_LIKE"/>
    <property type="match status" value="1"/>
</dbReference>
<dbReference type="PANTHER" id="PTHR12080:SF134">
    <property type="entry name" value="CD48 ANTIGEN"/>
    <property type="match status" value="1"/>
</dbReference>
<reference evidence="6" key="1">
    <citation type="submission" date="2023-07" db="EMBL/GenBank/DDBJ databases">
        <authorList>
            <person name="Stuckert A."/>
        </authorList>
    </citation>
    <scope>NUCLEOTIDE SEQUENCE</scope>
</reference>
<comment type="caution">
    <text evidence="6">The sequence shown here is derived from an EMBL/GenBank/DDBJ whole genome shotgun (WGS) entry which is preliminary data.</text>
</comment>
<accession>A0ABN9LZT2</accession>
<dbReference type="InterPro" id="IPR007110">
    <property type="entry name" value="Ig-like_dom"/>
</dbReference>
<keyword evidence="3" id="KW-0472">Membrane</keyword>
<keyword evidence="4" id="KW-0325">Glycoprotein</keyword>
<organism evidence="6 7">
    <name type="scientific">Ranitomeya imitator</name>
    <name type="common">mimic poison frog</name>
    <dbReference type="NCBI Taxonomy" id="111125"/>
    <lineage>
        <taxon>Eukaryota</taxon>
        <taxon>Metazoa</taxon>
        <taxon>Chordata</taxon>
        <taxon>Craniata</taxon>
        <taxon>Vertebrata</taxon>
        <taxon>Euteleostomi</taxon>
        <taxon>Amphibia</taxon>
        <taxon>Batrachia</taxon>
        <taxon>Anura</taxon>
        <taxon>Neobatrachia</taxon>
        <taxon>Hyloidea</taxon>
        <taxon>Dendrobatidae</taxon>
        <taxon>Dendrobatinae</taxon>
        <taxon>Ranitomeya</taxon>
    </lineage>
</organism>
<evidence type="ECO:0000256" key="3">
    <source>
        <dbReference type="ARBA" id="ARBA00023136"/>
    </source>
</evidence>
<name>A0ABN9LZT2_9NEOB</name>
<sequence>MQPSHNDLLRESLISIVCDDGIDGVTLLGNAGDSNLCGDTKTWNGTLGKSLVLYKLQSNPDYEKLYLRSTNYTSKKMVLEHNLKTLKENDQNNSHSRYQFNTKDLSVVIQTLQKEDESDYELTLQKTNKYEDICHFEVKVYEQISNLTVSVTEDSQNNTCRVTMTCLMHTGTNVTFSWMRDDKLLSHDDSTLEISITNENANSTFRCTAKNIVSEESSEHKLSSVCNPDQGKTQ</sequence>
<dbReference type="SUPFAM" id="SSF48726">
    <property type="entry name" value="Immunoglobulin"/>
    <property type="match status" value="1"/>
</dbReference>
<evidence type="ECO:0000259" key="5">
    <source>
        <dbReference type="PROSITE" id="PS50835"/>
    </source>
</evidence>
<dbReference type="Proteomes" id="UP001176940">
    <property type="component" value="Unassembled WGS sequence"/>
</dbReference>
<dbReference type="InterPro" id="IPR036179">
    <property type="entry name" value="Ig-like_dom_sf"/>
</dbReference>
<evidence type="ECO:0000313" key="6">
    <source>
        <dbReference type="EMBL" id="CAJ0952216.1"/>
    </source>
</evidence>
<dbReference type="InterPro" id="IPR015631">
    <property type="entry name" value="CD2/SLAM_rcpt"/>
</dbReference>
<gene>
    <name evidence="6" type="ORF">RIMI_LOCUS13798739</name>
</gene>